<keyword evidence="1" id="KW-0862">Zinc</keyword>
<feature type="active site" evidence="1">
    <location>
        <position position="121"/>
    </location>
</feature>
<sequence>MMNAVNLRFEQIPEVNVKLMLREVKILEKENEDDWAKVAMGNTLDSSVTLDKLEERAAAGDPLTMGAAIVLLLTGRNCFASSSGYPVEGESYTGHACRYYKFSVGRDVPGTFSGVKTLCHELGHSLGLLHDGESTLEEEQGHPGAKGVDPYKANPYIMCGLRDCGAEHDRFSDCAASQIKWFLETYGGHCQIYTESLPPVTTPFTEKVSRSVDFCHPVLQAHAPRD</sequence>
<keyword evidence="3" id="KW-0482">Metalloprotease</keyword>
<dbReference type="SUPFAM" id="SSF55486">
    <property type="entry name" value="Metalloproteases ('zincins'), catalytic domain"/>
    <property type="match status" value="1"/>
</dbReference>
<feature type="binding site" evidence="1">
    <location>
        <position position="120"/>
    </location>
    <ligand>
        <name>Zn(2+)</name>
        <dbReference type="ChEBI" id="CHEBI:29105"/>
        <note>catalytic</note>
    </ligand>
</feature>
<accession>V5I591</accession>
<dbReference type="EMBL" id="GANP01000575">
    <property type="protein sequence ID" value="JAB83893.1"/>
    <property type="molecule type" value="mRNA"/>
</dbReference>
<evidence type="ECO:0000313" key="3">
    <source>
        <dbReference type="EMBL" id="JAB83893.1"/>
    </source>
</evidence>
<keyword evidence="1" id="KW-0479">Metal-binding</keyword>
<dbReference type="AlphaFoldDB" id="V5I591"/>
<keyword evidence="3" id="KW-0378">Hydrolase</keyword>
<proteinExistence type="evidence at transcript level"/>
<evidence type="ECO:0000256" key="1">
    <source>
        <dbReference type="PROSITE-ProRule" id="PRU00276"/>
    </source>
</evidence>
<dbReference type="GO" id="GO:0046872">
    <property type="term" value="F:metal ion binding"/>
    <property type="evidence" value="ECO:0007669"/>
    <property type="project" value="UniProtKB-KW"/>
</dbReference>
<dbReference type="Gene3D" id="3.40.390.10">
    <property type="entry name" value="Collagenase (Catalytic Domain)"/>
    <property type="match status" value="1"/>
</dbReference>
<name>V5I591_IXORI</name>
<keyword evidence="3" id="KW-0645">Protease</keyword>
<feature type="binding site" evidence="1">
    <location>
        <position position="124"/>
    </location>
    <ligand>
        <name>Zn(2+)</name>
        <dbReference type="ChEBI" id="CHEBI:29105"/>
        <note>catalytic</note>
    </ligand>
</feature>
<dbReference type="InterPro" id="IPR001590">
    <property type="entry name" value="Peptidase_M12B"/>
</dbReference>
<dbReference type="InterPro" id="IPR024079">
    <property type="entry name" value="MetalloPept_cat_dom_sf"/>
</dbReference>
<reference evidence="3" key="1">
    <citation type="journal article" date="2015" name="Sci. Rep.">
        <title>Tissue- and time-dependent transcription in Ixodes ricinus salivary glands and midguts when blood feeding on the vertebrate host.</title>
        <authorList>
            <person name="Kotsyfakis M."/>
            <person name="Schwarz A."/>
            <person name="Erhart J."/>
            <person name="Ribeiro J.M."/>
        </authorList>
    </citation>
    <scope>NUCLEOTIDE SEQUENCE</scope>
    <source>
        <tissue evidence="3">Salivary gland and midgut</tissue>
    </source>
</reference>
<dbReference type="Pfam" id="PF13688">
    <property type="entry name" value="Reprolysin_5"/>
    <property type="match status" value="1"/>
</dbReference>
<dbReference type="GO" id="GO:0004222">
    <property type="term" value="F:metalloendopeptidase activity"/>
    <property type="evidence" value="ECO:0007669"/>
    <property type="project" value="InterPro"/>
</dbReference>
<protein>
    <submittedName>
        <fullName evidence="3">Putative tick metalloprotease</fullName>
    </submittedName>
</protein>
<evidence type="ECO:0000259" key="2">
    <source>
        <dbReference type="PROSITE" id="PS50215"/>
    </source>
</evidence>
<feature type="domain" description="Peptidase M12B" evidence="2">
    <location>
        <begin position="1"/>
        <end position="195"/>
    </location>
</feature>
<comment type="caution">
    <text evidence="1">Lacks conserved residue(s) required for the propagation of feature annotation.</text>
</comment>
<dbReference type="PROSITE" id="PS50215">
    <property type="entry name" value="ADAM_MEPRO"/>
    <property type="match status" value="1"/>
</dbReference>
<organism evidence="3">
    <name type="scientific">Ixodes ricinus</name>
    <name type="common">Common tick</name>
    <name type="synonym">Acarus ricinus</name>
    <dbReference type="NCBI Taxonomy" id="34613"/>
    <lineage>
        <taxon>Eukaryota</taxon>
        <taxon>Metazoa</taxon>
        <taxon>Ecdysozoa</taxon>
        <taxon>Arthropoda</taxon>
        <taxon>Chelicerata</taxon>
        <taxon>Arachnida</taxon>
        <taxon>Acari</taxon>
        <taxon>Parasitiformes</taxon>
        <taxon>Ixodida</taxon>
        <taxon>Ixodoidea</taxon>
        <taxon>Ixodidae</taxon>
        <taxon>Ixodinae</taxon>
        <taxon>Ixodes</taxon>
    </lineage>
</organism>
<dbReference type="GO" id="GO:0006508">
    <property type="term" value="P:proteolysis"/>
    <property type="evidence" value="ECO:0007669"/>
    <property type="project" value="UniProtKB-KW"/>
</dbReference>
<feature type="binding site" evidence="1">
    <location>
        <position position="130"/>
    </location>
    <ligand>
        <name>Zn(2+)</name>
        <dbReference type="ChEBI" id="CHEBI:29105"/>
        <note>catalytic</note>
    </ligand>
</feature>